<protein>
    <recommendedName>
        <fullName evidence="6">DNA polymerase delta catalytic subunit</fullName>
        <ecNumber evidence="1">2.7.7.7</ecNumber>
    </recommendedName>
</protein>
<reference evidence="10" key="1">
    <citation type="submission" date="2019-10" db="EMBL/GenBank/DDBJ databases">
        <title>Conservation and host-specific expression of non-tandemly repeated heterogenous ribosome RNA gene in arbuscular mycorrhizal fungi.</title>
        <authorList>
            <person name="Maeda T."/>
            <person name="Kobayashi Y."/>
            <person name="Nakagawa T."/>
            <person name="Ezawa T."/>
            <person name="Yamaguchi K."/>
            <person name="Bino T."/>
            <person name="Nishimoto Y."/>
            <person name="Shigenobu S."/>
            <person name="Kawaguchi M."/>
        </authorList>
    </citation>
    <scope>NUCLEOTIDE SEQUENCE</scope>
    <source>
        <strain evidence="10">HR1</strain>
    </source>
</reference>
<dbReference type="InterPro" id="IPR006134">
    <property type="entry name" value="DNA-dir_DNA_pol_B_multi_dom"/>
</dbReference>
<dbReference type="InterPro" id="IPR023211">
    <property type="entry name" value="DNA_pol_palm_dom_sf"/>
</dbReference>
<dbReference type="PANTHER" id="PTHR10322:SF23">
    <property type="entry name" value="DNA POLYMERASE DELTA CATALYTIC SUBUNIT"/>
    <property type="match status" value="1"/>
</dbReference>
<dbReference type="Proteomes" id="UP000615446">
    <property type="component" value="Unassembled WGS sequence"/>
</dbReference>
<evidence type="ECO:0000259" key="9">
    <source>
        <dbReference type="Pfam" id="PF03104"/>
    </source>
</evidence>
<dbReference type="InterPro" id="IPR006133">
    <property type="entry name" value="DNA-dir_DNA_pol_B_exonuc"/>
</dbReference>
<evidence type="ECO:0000313" key="11">
    <source>
        <dbReference type="Proteomes" id="UP000615446"/>
    </source>
</evidence>
<name>A0A8H3MDW1_9GLOM</name>
<sequence>MGGVPNANFEEDIVFMICMTVHWKDDLELFQTNLLKAFALCWKLLALDIHIGFNNSQYDWRFIVEKAKKLGVLEWIFNHISFKPSSLEKITKWQYQYNMIKVNDGNFYSKHLKVPGCMAIDVWECNLDNKVDLPIHCMNKYYEMALKETNATTAEQMREVAKYCIIDALCCQLNGQAQWLLTSTISCEQTESVSFLGAYVFPPIKGLKNKCPVTGLDFAFLYPSLIIIYNLSPDKIILSRERAEQSGKMLHEISFKFNNQDFLAWSIQHNNVPEEKGLYVIMLEYLSASMGKGLSLLGAIEKELANVEGKKRASFIKNLYCFLKGTRDEFMAEYNSIYFNCSCLDAKQYALKKGAFRNAIYKAYDSENGISKEEYWSRMKDNGLSYFKMAYEEVLFLVVFTGKKKYYGIPHERKCIMDESIRVNNTYTLHQIVEDVLKETVKDISQTDLNEIIKTAVWKPDKNNKSVQRFISRMRDRHTCKEADAKRLIKGGLTPEPYLYEIPELGERFEYVVVENDSSNKVRDKMEYPEVVRRLVGWMKTTWMKTKRINKMDEDEVSKIRDALAQKSAEKWIRGYIKSLRDGPKKDKTIISHLWEGARIYTKKLFDTTYANKIEKRSGYNAYYTSFLNALDKQEESIRLKLSSLLKEISEVDIEYRESMYKLVTKKRAMSLEQYLISYYLDEYKLLVDFQNIWYKVVGLEITHC</sequence>
<dbReference type="Pfam" id="PF00136">
    <property type="entry name" value="DNA_pol_B"/>
    <property type="match status" value="1"/>
</dbReference>
<gene>
    <name evidence="10" type="ORF">RCL2_002752800</name>
</gene>
<dbReference type="GO" id="GO:0003677">
    <property type="term" value="F:DNA binding"/>
    <property type="evidence" value="ECO:0007669"/>
    <property type="project" value="UniProtKB-KW"/>
</dbReference>
<dbReference type="OrthoDB" id="2418101at2759"/>
<dbReference type="InterPro" id="IPR050240">
    <property type="entry name" value="DNA_pol_type-B"/>
</dbReference>
<dbReference type="EMBL" id="BLAL01000297">
    <property type="protein sequence ID" value="GET01100.1"/>
    <property type="molecule type" value="Genomic_DNA"/>
</dbReference>
<organism evidence="10 11">
    <name type="scientific">Rhizophagus clarus</name>
    <dbReference type="NCBI Taxonomy" id="94130"/>
    <lineage>
        <taxon>Eukaryota</taxon>
        <taxon>Fungi</taxon>
        <taxon>Fungi incertae sedis</taxon>
        <taxon>Mucoromycota</taxon>
        <taxon>Glomeromycotina</taxon>
        <taxon>Glomeromycetes</taxon>
        <taxon>Glomerales</taxon>
        <taxon>Glomeraceae</taxon>
        <taxon>Rhizophagus</taxon>
    </lineage>
</organism>
<feature type="domain" description="DNA-directed DNA polymerase family B exonuclease" evidence="9">
    <location>
        <begin position="33"/>
        <end position="122"/>
    </location>
</feature>
<dbReference type="PANTHER" id="PTHR10322">
    <property type="entry name" value="DNA POLYMERASE CATALYTIC SUBUNIT"/>
    <property type="match status" value="1"/>
</dbReference>
<dbReference type="SUPFAM" id="SSF56672">
    <property type="entry name" value="DNA/RNA polymerases"/>
    <property type="match status" value="1"/>
</dbReference>
<dbReference type="Pfam" id="PF03104">
    <property type="entry name" value="DNA_pol_B_exo1"/>
    <property type="match status" value="1"/>
</dbReference>
<evidence type="ECO:0000256" key="4">
    <source>
        <dbReference type="ARBA" id="ARBA00022932"/>
    </source>
</evidence>
<dbReference type="GO" id="GO:0000166">
    <property type="term" value="F:nucleotide binding"/>
    <property type="evidence" value="ECO:0007669"/>
    <property type="project" value="InterPro"/>
</dbReference>
<comment type="catalytic activity">
    <reaction evidence="7">
        <text>DNA(n) + a 2'-deoxyribonucleoside 5'-triphosphate = DNA(n+1) + diphosphate</text>
        <dbReference type="Rhea" id="RHEA:22508"/>
        <dbReference type="Rhea" id="RHEA-COMP:17339"/>
        <dbReference type="Rhea" id="RHEA-COMP:17340"/>
        <dbReference type="ChEBI" id="CHEBI:33019"/>
        <dbReference type="ChEBI" id="CHEBI:61560"/>
        <dbReference type="ChEBI" id="CHEBI:173112"/>
        <dbReference type="EC" id="2.7.7.7"/>
    </reaction>
</comment>
<evidence type="ECO:0000259" key="8">
    <source>
        <dbReference type="Pfam" id="PF00136"/>
    </source>
</evidence>
<keyword evidence="5" id="KW-0238">DNA-binding</keyword>
<dbReference type="AlphaFoldDB" id="A0A8H3MDW1"/>
<dbReference type="EC" id="2.7.7.7" evidence="1"/>
<evidence type="ECO:0000256" key="5">
    <source>
        <dbReference type="ARBA" id="ARBA00023125"/>
    </source>
</evidence>
<proteinExistence type="predicted"/>
<evidence type="ECO:0000256" key="6">
    <source>
        <dbReference type="ARBA" id="ARBA00024411"/>
    </source>
</evidence>
<dbReference type="InterPro" id="IPR012337">
    <property type="entry name" value="RNaseH-like_sf"/>
</dbReference>
<accession>A0A8H3MDW1</accession>
<feature type="domain" description="DNA-directed DNA polymerase family B multifunctional" evidence="8">
    <location>
        <begin position="191"/>
        <end position="263"/>
    </location>
</feature>
<evidence type="ECO:0000256" key="3">
    <source>
        <dbReference type="ARBA" id="ARBA00022695"/>
    </source>
</evidence>
<keyword evidence="4" id="KW-0239">DNA-directed DNA polymerase</keyword>
<keyword evidence="2" id="KW-0808">Transferase</keyword>
<evidence type="ECO:0000256" key="7">
    <source>
        <dbReference type="ARBA" id="ARBA00049244"/>
    </source>
</evidence>
<keyword evidence="3" id="KW-0548">Nucleotidyltransferase</keyword>
<evidence type="ECO:0000313" key="10">
    <source>
        <dbReference type="EMBL" id="GET01100.1"/>
    </source>
</evidence>
<dbReference type="InterPro" id="IPR043502">
    <property type="entry name" value="DNA/RNA_pol_sf"/>
</dbReference>
<dbReference type="InterPro" id="IPR036397">
    <property type="entry name" value="RNaseH_sf"/>
</dbReference>
<dbReference type="GO" id="GO:0003887">
    <property type="term" value="F:DNA-directed DNA polymerase activity"/>
    <property type="evidence" value="ECO:0007669"/>
    <property type="project" value="UniProtKB-KW"/>
</dbReference>
<dbReference type="Gene3D" id="3.30.420.10">
    <property type="entry name" value="Ribonuclease H-like superfamily/Ribonuclease H"/>
    <property type="match status" value="1"/>
</dbReference>
<evidence type="ECO:0000256" key="2">
    <source>
        <dbReference type="ARBA" id="ARBA00022679"/>
    </source>
</evidence>
<evidence type="ECO:0000256" key="1">
    <source>
        <dbReference type="ARBA" id="ARBA00012417"/>
    </source>
</evidence>
<comment type="caution">
    <text evidence="10">The sequence shown here is derived from an EMBL/GenBank/DDBJ whole genome shotgun (WGS) entry which is preliminary data.</text>
</comment>
<dbReference type="Gene3D" id="3.90.1600.10">
    <property type="entry name" value="Palm domain of DNA polymerase"/>
    <property type="match status" value="1"/>
</dbReference>
<dbReference type="SUPFAM" id="SSF53098">
    <property type="entry name" value="Ribonuclease H-like"/>
    <property type="match status" value="1"/>
</dbReference>